<dbReference type="SUPFAM" id="SSF50978">
    <property type="entry name" value="WD40 repeat-like"/>
    <property type="match status" value="1"/>
</dbReference>
<keyword evidence="2 8" id="KW-0853">WD repeat</keyword>
<dbReference type="FunFam" id="2.130.10.10:FF:002326">
    <property type="entry name" value="WD domain, G-beta repeat, putative"/>
    <property type="match status" value="1"/>
</dbReference>
<comment type="subcellular location">
    <subcellularLocation>
        <location evidence="1">Nucleus</location>
    </subcellularLocation>
</comment>
<proteinExistence type="predicted"/>
<dbReference type="InterPro" id="IPR036322">
    <property type="entry name" value="WD40_repeat_dom_sf"/>
</dbReference>
<dbReference type="Gene3D" id="2.130.10.10">
    <property type="entry name" value="YVTN repeat-like/Quinoprotein amine dehydrogenase"/>
    <property type="match status" value="2"/>
</dbReference>
<dbReference type="PANTHER" id="PTHR44133">
    <property type="entry name" value="CLEAVAGE STIMULATION FACTOR SUBUNIT 1"/>
    <property type="match status" value="1"/>
</dbReference>
<dbReference type="GeneID" id="23865180"/>
<dbReference type="InterPro" id="IPR044633">
    <property type="entry name" value="CstF1-like"/>
</dbReference>
<keyword evidence="6" id="KW-0539">Nucleus</keyword>
<evidence type="ECO:0000313" key="10">
    <source>
        <dbReference type="EMBL" id="CBH16820.1"/>
    </source>
</evidence>
<evidence type="ECO:0000256" key="7">
    <source>
        <dbReference type="ARBA" id="ARBA00029851"/>
    </source>
</evidence>
<gene>
    <name evidence="10" type="ORF">TbgDal_X19280</name>
</gene>
<dbReference type="PROSITE" id="PS50294">
    <property type="entry name" value="WD_REPEATS_REGION"/>
    <property type="match status" value="1"/>
</dbReference>
<feature type="compositionally biased region" description="Polar residues" evidence="9">
    <location>
        <begin position="1"/>
        <end position="10"/>
    </location>
</feature>
<sequence>MSGENLNKSMSAERVAGSSSVGHGVDHGSRKRARSICLKQNFSRLLYQMVIRQLHHDGFLAAASAVADATNVVVPRLEENADRLSKVVSWGLAVEESNVVEIENFFKFEVVERYLSASRVYMPLHLSESARVGSMAYRMRERFITSSLGGVVRRLAFSPDGSLIACGGTDGLCAIFSLNTIEDLSALEEVRQEQHFNGLDGSNPSNIGVGNASNKITELAEARRFHEHTHSVEAISFHPTKQLLVTGGFEGDLYVRDYSQPDNHVVHKLRDAFPVRSAVFHPSGEYVLYATDHTTPRLLNLRSGSVVAPVAHSDNAAATCVTAMAGGKGVARGASQRKGCDAGHAAALCDVDFSPDGRTFASCGLDGSLIVYDGVSSRIVAKVNNAHSSVPVTSVKFSRTGNILLTAGMDSVARLWDLRRGDGGWGCTEVMSFGEPGKCNHRSFRASFSCNESHVLSQDTSLFAIHAHCVYTGDTSYTLTVPNHMQRGFAPAPFSNIVVSGGDDSRMRLWTPAWTTA</sequence>
<keyword evidence="3" id="KW-0507">mRNA processing</keyword>
<protein>
    <recommendedName>
        <fullName evidence="7">Cleavage stimulation factor 50 kDa subunit</fullName>
    </recommendedName>
</protein>
<keyword evidence="4" id="KW-0677">Repeat</keyword>
<dbReference type="SMART" id="SM00320">
    <property type="entry name" value="WD40"/>
    <property type="match status" value="6"/>
</dbReference>
<dbReference type="KEGG" id="tbg:TbgDal_X19280"/>
<dbReference type="Pfam" id="PF00400">
    <property type="entry name" value="WD40"/>
    <property type="match status" value="4"/>
</dbReference>
<keyword evidence="5" id="KW-0689">Ribosomal protein</keyword>
<evidence type="ECO:0000256" key="5">
    <source>
        <dbReference type="ARBA" id="ARBA00022980"/>
    </source>
</evidence>
<dbReference type="Proteomes" id="UP000002316">
    <property type="component" value="Chromosome 10"/>
</dbReference>
<dbReference type="InterPro" id="IPR001680">
    <property type="entry name" value="WD40_rpt"/>
</dbReference>
<dbReference type="InterPro" id="IPR038184">
    <property type="entry name" value="CSTF1_dimer_sf"/>
</dbReference>
<dbReference type="EMBL" id="FN554973">
    <property type="protein sequence ID" value="CBH16820.1"/>
    <property type="molecule type" value="Genomic_DNA"/>
</dbReference>
<dbReference type="InterPro" id="IPR019775">
    <property type="entry name" value="WD40_repeat_CS"/>
</dbReference>
<dbReference type="PANTHER" id="PTHR44133:SF2">
    <property type="entry name" value="CLEAVAGE STIMULATION FACTOR SUBUNIT 1"/>
    <property type="match status" value="1"/>
</dbReference>
<feature type="region of interest" description="Disordered" evidence="9">
    <location>
        <begin position="1"/>
        <end position="27"/>
    </location>
</feature>
<dbReference type="GO" id="GO:0003723">
    <property type="term" value="F:RNA binding"/>
    <property type="evidence" value="ECO:0007669"/>
    <property type="project" value="TreeGrafter"/>
</dbReference>
<evidence type="ECO:0000256" key="9">
    <source>
        <dbReference type="SAM" id="MobiDB-lite"/>
    </source>
</evidence>
<dbReference type="Gene3D" id="1.20.960.50">
    <property type="entry name" value="Cleavage stimulation factor subunit 1, dimerisation domain"/>
    <property type="match status" value="1"/>
</dbReference>
<evidence type="ECO:0000256" key="1">
    <source>
        <dbReference type="ARBA" id="ARBA00004123"/>
    </source>
</evidence>
<evidence type="ECO:0000256" key="4">
    <source>
        <dbReference type="ARBA" id="ARBA00022737"/>
    </source>
</evidence>
<name>D0A0R2_TRYB9</name>
<feature type="repeat" description="WD" evidence="8">
    <location>
        <begin position="341"/>
        <end position="382"/>
    </location>
</feature>
<dbReference type="OrthoDB" id="14421at2759"/>
<evidence type="ECO:0000256" key="3">
    <source>
        <dbReference type="ARBA" id="ARBA00022664"/>
    </source>
</evidence>
<feature type="repeat" description="WD" evidence="8">
    <location>
        <begin position="225"/>
        <end position="257"/>
    </location>
</feature>
<dbReference type="FunFam" id="2.130.10.10:FF:001781">
    <property type="entry name" value="WD domain, G-beta repeat, putative"/>
    <property type="match status" value="1"/>
</dbReference>
<dbReference type="InterPro" id="IPR015943">
    <property type="entry name" value="WD40/YVTN_repeat-like_dom_sf"/>
</dbReference>
<evidence type="ECO:0000256" key="8">
    <source>
        <dbReference type="PROSITE-ProRule" id="PRU00221"/>
    </source>
</evidence>
<organism evidence="10 11">
    <name type="scientific">Trypanosoma brucei gambiense (strain MHOM/CI/86/DAL972)</name>
    <dbReference type="NCBI Taxonomy" id="679716"/>
    <lineage>
        <taxon>Eukaryota</taxon>
        <taxon>Discoba</taxon>
        <taxon>Euglenozoa</taxon>
        <taxon>Kinetoplastea</taxon>
        <taxon>Metakinetoplastina</taxon>
        <taxon>Trypanosomatida</taxon>
        <taxon>Trypanosomatidae</taxon>
        <taxon>Trypanosoma</taxon>
    </lineage>
</organism>
<evidence type="ECO:0000256" key="6">
    <source>
        <dbReference type="ARBA" id="ARBA00023242"/>
    </source>
</evidence>
<dbReference type="AlphaFoldDB" id="D0A0R2"/>
<dbReference type="GO" id="GO:0005840">
    <property type="term" value="C:ribosome"/>
    <property type="evidence" value="ECO:0007669"/>
    <property type="project" value="UniProtKB-KW"/>
</dbReference>
<reference evidence="11" key="1">
    <citation type="journal article" date="2010" name="PLoS Negl. Trop. Dis.">
        <title>The genome sequence of Trypanosoma brucei gambiense, causative agent of chronic human african trypanosomiasis.</title>
        <authorList>
            <person name="Jackson A.P."/>
            <person name="Sanders M."/>
            <person name="Berry A."/>
            <person name="McQuillan J."/>
            <person name="Aslett M.A."/>
            <person name="Quail M.A."/>
            <person name="Chukualim B."/>
            <person name="Capewell P."/>
            <person name="MacLeod A."/>
            <person name="Melville S.E."/>
            <person name="Gibson W."/>
            <person name="Barry J.D."/>
            <person name="Berriman M."/>
            <person name="Hertz-Fowler C."/>
        </authorList>
    </citation>
    <scope>NUCLEOTIDE SEQUENCE [LARGE SCALE GENOMIC DNA]</scope>
    <source>
        <strain evidence="11">MHOM/CI/86/DAL972</strain>
    </source>
</reference>
<accession>D0A0R2</accession>
<dbReference type="GO" id="GO:0031124">
    <property type="term" value="P:mRNA 3'-end processing"/>
    <property type="evidence" value="ECO:0007669"/>
    <property type="project" value="InterPro"/>
</dbReference>
<dbReference type="GO" id="GO:0005848">
    <property type="term" value="C:mRNA cleavage stimulating factor complex"/>
    <property type="evidence" value="ECO:0007669"/>
    <property type="project" value="InterPro"/>
</dbReference>
<evidence type="ECO:0000256" key="2">
    <source>
        <dbReference type="ARBA" id="ARBA00022574"/>
    </source>
</evidence>
<dbReference type="VEuPathDB" id="TriTrypDB:Tbg972.10.19280"/>
<feature type="repeat" description="WD" evidence="8">
    <location>
        <begin position="392"/>
        <end position="421"/>
    </location>
</feature>
<evidence type="ECO:0000313" key="11">
    <source>
        <dbReference type="Proteomes" id="UP000002316"/>
    </source>
</evidence>
<dbReference type="PROSITE" id="PS50082">
    <property type="entry name" value="WD_REPEATS_2"/>
    <property type="match status" value="3"/>
</dbReference>
<dbReference type="PROSITE" id="PS00678">
    <property type="entry name" value="WD_REPEATS_1"/>
    <property type="match status" value="1"/>
</dbReference>
<keyword evidence="5" id="KW-0687">Ribonucleoprotein</keyword>
<dbReference type="RefSeq" id="XP_011779084.1">
    <property type="nucleotide sequence ID" value="XM_011780782.1"/>
</dbReference>